<dbReference type="EMBL" id="JAANQT010000021">
    <property type="protein sequence ID" value="KAG1315811.1"/>
    <property type="molecule type" value="Genomic_DNA"/>
</dbReference>
<feature type="region of interest" description="Disordered" evidence="1">
    <location>
        <begin position="44"/>
        <end position="79"/>
    </location>
</feature>
<comment type="caution">
    <text evidence="2">The sequence shown here is derived from an EMBL/GenBank/DDBJ whole genome shotgun (WGS) entry which is preliminary data.</text>
</comment>
<reference evidence="2" key="1">
    <citation type="journal article" date="2020" name="Microb. Genom.">
        <title>Genetic diversity of clinical and environmental Mucorales isolates obtained from an investigation of mucormycosis cases among solid organ transplant recipients.</title>
        <authorList>
            <person name="Nguyen M.H."/>
            <person name="Kaul D."/>
            <person name="Muto C."/>
            <person name="Cheng S.J."/>
            <person name="Richter R.A."/>
            <person name="Bruno V.M."/>
            <person name="Liu G."/>
            <person name="Beyhan S."/>
            <person name="Sundermann A.J."/>
            <person name="Mounaud S."/>
            <person name="Pasculle A.W."/>
            <person name="Nierman W.C."/>
            <person name="Driscoll E."/>
            <person name="Cumbie R."/>
            <person name="Clancy C.J."/>
            <person name="Dupont C.L."/>
        </authorList>
    </citation>
    <scope>NUCLEOTIDE SEQUENCE</scope>
    <source>
        <strain evidence="2">GL11</strain>
    </source>
</reference>
<gene>
    <name evidence="2" type="ORF">G6F64_000351</name>
</gene>
<keyword evidence="3" id="KW-1185">Reference proteome</keyword>
<protein>
    <submittedName>
        <fullName evidence="2">Uncharacterized protein</fullName>
    </submittedName>
</protein>
<name>A0A9P6XKK0_RHIOR</name>
<dbReference type="Proteomes" id="UP000716291">
    <property type="component" value="Unassembled WGS sequence"/>
</dbReference>
<proteinExistence type="predicted"/>
<organism evidence="2 3">
    <name type="scientific">Rhizopus oryzae</name>
    <name type="common">Mucormycosis agent</name>
    <name type="synonym">Rhizopus arrhizus var. delemar</name>
    <dbReference type="NCBI Taxonomy" id="64495"/>
    <lineage>
        <taxon>Eukaryota</taxon>
        <taxon>Fungi</taxon>
        <taxon>Fungi incertae sedis</taxon>
        <taxon>Mucoromycota</taxon>
        <taxon>Mucoromycotina</taxon>
        <taxon>Mucoromycetes</taxon>
        <taxon>Mucorales</taxon>
        <taxon>Mucorineae</taxon>
        <taxon>Rhizopodaceae</taxon>
        <taxon>Rhizopus</taxon>
    </lineage>
</organism>
<dbReference type="AlphaFoldDB" id="A0A9P6XKK0"/>
<accession>A0A9P6XKK0</accession>
<sequence>MPSGISLDQHSFTVDVLKQLDCETTTPSAIVDISNVEIESIHSITTTNSTAEPSNEQIATEQTTGEQTTNDIPQNRRRSAGELIRKSSLFLTKKRPLTWTLKKRKSTCPPLQDIFTPSQPTKKVSKIAINATLSAAPSRNMNDMQPLVITHYPPKPLKYSPVEPLPEQNHNESRKSKTLHRLSIPLLKMTAALQQHENNNTRSRRRSDSDVVYTTEQENNSFLSKKWNKFVSTWKKGLKKKKNEPNIHL</sequence>
<feature type="compositionally biased region" description="Polar residues" evidence="1">
    <location>
        <begin position="44"/>
        <end position="73"/>
    </location>
</feature>
<evidence type="ECO:0000256" key="1">
    <source>
        <dbReference type="SAM" id="MobiDB-lite"/>
    </source>
</evidence>
<dbReference type="OrthoDB" id="2228080at2759"/>
<evidence type="ECO:0000313" key="3">
    <source>
        <dbReference type="Proteomes" id="UP000716291"/>
    </source>
</evidence>
<evidence type="ECO:0000313" key="2">
    <source>
        <dbReference type="EMBL" id="KAG1315811.1"/>
    </source>
</evidence>